<dbReference type="EMBL" id="LFZN01000086">
    <property type="protein sequence ID" value="KXS99782.1"/>
    <property type="molecule type" value="Genomic_DNA"/>
</dbReference>
<comment type="caution">
    <text evidence="1">The sequence shown here is derived from an EMBL/GenBank/DDBJ whole genome shotgun (WGS) entry which is preliminary data.</text>
</comment>
<reference evidence="1 2" key="1">
    <citation type="submission" date="2015-07" db="EMBL/GenBank/DDBJ databases">
        <title>Comparative genomics of the Sigatoka disease complex on banana suggests a link between parallel evolutionary changes in Pseudocercospora fijiensis and Pseudocercospora eumusae and increased virulence on the banana host.</title>
        <authorList>
            <person name="Chang T.-C."/>
            <person name="Salvucci A."/>
            <person name="Crous P.W."/>
            <person name="Stergiopoulos I."/>
        </authorList>
    </citation>
    <scope>NUCLEOTIDE SEQUENCE [LARGE SCALE GENOMIC DNA]</scope>
    <source>
        <strain evidence="1 2">CBS 114824</strain>
    </source>
</reference>
<accession>A0A139HBG9</accession>
<organism evidence="1 2">
    <name type="scientific">Pseudocercospora eumusae</name>
    <dbReference type="NCBI Taxonomy" id="321146"/>
    <lineage>
        <taxon>Eukaryota</taxon>
        <taxon>Fungi</taxon>
        <taxon>Dikarya</taxon>
        <taxon>Ascomycota</taxon>
        <taxon>Pezizomycotina</taxon>
        <taxon>Dothideomycetes</taxon>
        <taxon>Dothideomycetidae</taxon>
        <taxon>Mycosphaerellales</taxon>
        <taxon>Mycosphaerellaceae</taxon>
        <taxon>Pseudocercospora</taxon>
    </lineage>
</organism>
<protein>
    <submittedName>
        <fullName evidence="1">Uncharacterized protein</fullName>
    </submittedName>
</protein>
<evidence type="ECO:0000313" key="1">
    <source>
        <dbReference type="EMBL" id="KXS99782.1"/>
    </source>
</evidence>
<dbReference type="Proteomes" id="UP000070133">
    <property type="component" value="Unassembled WGS sequence"/>
</dbReference>
<keyword evidence="2" id="KW-1185">Reference proteome</keyword>
<sequence length="71" mass="7572">MIMSDRATANLFAIDIEVEVVHLIAEVDVLNGTKIRAVSTVIGSRPTKELEVVGIEIDRQVGGSNGPAEPE</sequence>
<evidence type="ECO:0000313" key="2">
    <source>
        <dbReference type="Proteomes" id="UP000070133"/>
    </source>
</evidence>
<dbReference type="AlphaFoldDB" id="A0A139HBG9"/>
<proteinExistence type="predicted"/>
<gene>
    <name evidence="1" type="ORF">AC578_5909</name>
</gene>
<name>A0A139HBG9_9PEZI</name>